<keyword evidence="3" id="KW-1185">Reference proteome</keyword>
<reference evidence="2 3" key="1">
    <citation type="submission" date="2024-07" db="EMBL/GenBank/DDBJ databases">
        <title>Chromosome-level genome assembly of the water stick insect Ranatra chinensis (Heteroptera: Nepidae).</title>
        <authorList>
            <person name="Liu X."/>
        </authorList>
    </citation>
    <scope>NUCLEOTIDE SEQUENCE [LARGE SCALE GENOMIC DNA]</scope>
    <source>
        <strain evidence="2">Cailab_2021Rc</strain>
        <tissue evidence="2">Muscle</tissue>
    </source>
</reference>
<name>A0ABD0Y5H7_9HEMI</name>
<keyword evidence="1" id="KW-0472">Membrane</keyword>
<organism evidence="2 3">
    <name type="scientific">Ranatra chinensis</name>
    <dbReference type="NCBI Taxonomy" id="642074"/>
    <lineage>
        <taxon>Eukaryota</taxon>
        <taxon>Metazoa</taxon>
        <taxon>Ecdysozoa</taxon>
        <taxon>Arthropoda</taxon>
        <taxon>Hexapoda</taxon>
        <taxon>Insecta</taxon>
        <taxon>Pterygota</taxon>
        <taxon>Neoptera</taxon>
        <taxon>Paraneoptera</taxon>
        <taxon>Hemiptera</taxon>
        <taxon>Heteroptera</taxon>
        <taxon>Panheteroptera</taxon>
        <taxon>Nepomorpha</taxon>
        <taxon>Nepidae</taxon>
        <taxon>Ranatrinae</taxon>
        <taxon>Ranatra</taxon>
    </lineage>
</organism>
<dbReference type="EMBL" id="JBFDAA010000014">
    <property type="protein sequence ID" value="KAL1122259.1"/>
    <property type="molecule type" value="Genomic_DNA"/>
</dbReference>
<sequence length="216" mass="24991">MASMRRNIFYKNKKQETTEIGSAICLPFYFAVFVDLYISYYIQYEYCIFEAILAHPSRSIQWELKSKLRMRVRQSHVKEVDPCSVVKWGQNERLELSSLLAGWKQSVCPEQKDDAHSNYKKKVHRSESIDNGLLSSLQSILFRKKTFLYYNFFYLFGWIGKSMATPSRGGDLRISQQFGSGWSVQGEVVEDKGYGSVTELANPFRLVRATITFATP</sequence>
<accession>A0ABD0Y5H7</accession>
<protein>
    <submittedName>
        <fullName evidence="2">Uncharacterized protein</fullName>
    </submittedName>
</protein>
<evidence type="ECO:0000256" key="1">
    <source>
        <dbReference type="SAM" id="Phobius"/>
    </source>
</evidence>
<dbReference type="Proteomes" id="UP001558652">
    <property type="component" value="Unassembled WGS sequence"/>
</dbReference>
<dbReference type="AlphaFoldDB" id="A0ABD0Y5H7"/>
<keyword evidence="1" id="KW-1133">Transmembrane helix</keyword>
<comment type="caution">
    <text evidence="2">The sequence shown here is derived from an EMBL/GenBank/DDBJ whole genome shotgun (WGS) entry which is preliminary data.</text>
</comment>
<evidence type="ECO:0000313" key="2">
    <source>
        <dbReference type="EMBL" id="KAL1122259.1"/>
    </source>
</evidence>
<evidence type="ECO:0000313" key="3">
    <source>
        <dbReference type="Proteomes" id="UP001558652"/>
    </source>
</evidence>
<proteinExistence type="predicted"/>
<keyword evidence="1" id="KW-0812">Transmembrane</keyword>
<gene>
    <name evidence="2" type="ORF">AAG570_003664</name>
</gene>
<feature type="transmembrane region" description="Helical" evidence="1">
    <location>
        <begin position="20"/>
        <end position="42"/>
    </location>
</feature>